<organism evidence="2">
    <name type="scientific">Anopheles marajoara</name>
    <dbReference type="NCBI Taxonomy" id="58244"/>
    <lineage>
        <taxon>Eukaryota</taxon>
        <taxon>Metazoa</taxon>
        <taxon>Ecdysozoa</taxon>
        <taxon>Arthropoda</taxon>
        <taxon>Hexapoda</taxon>
        <taxon>Insecta</taxon>
        <taxon>Pterygota</taxon>
        <taxon>Neoptera</taxon>
        <taxon>Endopterygota</taxon>
        <taxon>Diptera</taxon>
        <taxon>Nematocera</taxon>
        <taxon>Culicoidea</taxon>
        <taxon>Culicidae</taxon>
        <taxon>Anophelinae</taxon>
        <taxon>Anopheles</taxon>
    </lineage>
</organism>
<proteinExistence type="predicted"/>
<dbReference type="EMBL" id="GGFJ01014202">
    <property type="protein sequence ID" value="MBW63343.1"/>
    <property type="molecule type" value="Transcribed_RNA"/>
</dbReference>
<reference evidence="2" key="1">
    <citation type="submission" date="2018-01" db="EMBL/GenBank/DDBJ databases">
        <title>An insight into the sialome of Amazonian anophelines.</title>
        <authorList>
            <person name="Ribeiro J.M."/>
            <person name="Scarpassa V."/>
            <person name="Calvo E."/>
        </authorList>
    </citation>
    <scope>NUCLEOTIDE SEQUENCE</scope>
    <source>
        <tissue evidence="2">Salivary glands</tissue>
    </source>
</reference>
<dbReference type="AlphaFoldDB" id="A0A2M4CDF5"/>
<evidence type="ECO:0000256" key="1">
    <source>
        <dbReference type="SAM" id="MobiDB-lite"/>
    </source>
</evidence>
<feature type="region of interest" description="Disordered" evidence="1">
    <location>
        <begin position="11"/>
        <end position="73"/>
    </location>
</feature>
<protein>
    <submittedName>
        <fullName evidence="2">Putative secreted protein</fullName>
    </submittedName>
</protein>
<accession>A0A2M4CDF5</accession>
<feature type="compositionally biased region" description="Polar residues" evidence="1">
    <location>
        <begin position="61"/>
        <end position="73"/>
    </location>
</feature>
<sequence>MGSVLVCCGLSAGRGPSRASRGCRPPPVVPVACTSSSPPPRGRSSRSPAPDRCRSRDAWQSPGSTTPSAPRSA</sequence>
<evidence type="ECO:0000313" key="2">
    <source>
        <dbReference type="EMBL" id="MBW63343.1"/>
    </source>
</evidence>
<name>A0A2M4CDF5_9DIPT</name>